<sequence length="28" mass="3062">ALFGRGRGRVLFAPSRISEFSTSTMGFL</sequence>
<dbReference type="EMBL" id="LXQA010288174">
    <property type="protein sequence ID" value="MCI41128.1"/>
    <property type="molecule type" value="Genomic_DNA"/>
</dbReference>
<dbReference type="AlphaFoldDB" id="A0A392RWY3"/>
<feature type="non-terminal residue" evidence="1">
    <location>
        <position position="1"/>
    </location>
</feature>
<keyword evidence="2" id="KW-1185">Reference proteome</keyword>
<evidence type="ECO:0000313" key="2">
    <source>
        <dbReference type="Proteomes" id="UP000265520"/>
    </source>
</evidence>
<accession>A0A392RWY3</accession>
<proteinExistence type="predicted"/>
<evidence type="ECO:0000313" key="1">
    <source>
        <dbReference type="EMBL" id="MCI41128.1"/>
    </source>
</evidence>
<protein>
    <submittedName>
        <fullName evidence="1">Uncharacterized protein</fullName>
    </submittedName>
</protein>
<comment type="caution">
    <text evidence="1">The sequence shown here is derived from an EMBL/GenBank/DDBJ whole genome shotgun (WGS) entry which is preliminary data.</text>
</comment>
<dbReference type="Proteomes" id="UP000265520">
    <property type="component" value="Unassembled WGS sequence"/>
</dbReference>
<organism evidence="1 2">
    <name type="scientific">Trifolium medium</name>
    <dbReference type="NCBI Taxonomy" id="97028"/>
    <lineage>
        <taxon>Eukaryota</taxon>
        <taxon>Viridiplantae</taxon>
        <taxon>Streptophyta</taxon>
        <taxon>Embryophyta</taxon>
        <taxon>Tracheophyta</taxon>
        <taxon>Spermatophyta</taxon>
        <taxon>Magnoliopsida</taxon>
        <taxon>eudicotyledons</taxon>
        <taxon>Gunneridae</taxon>
        <taxon>Pentapetalae</taxon>
        <taxon>rosids</taxon>
        <taxon>fabids</taxon>
        <taxon>Fabales</taxon>
        <taxon>Fabaceae</taxon>
        <taxon>Papilionoideae</taxon>
        <taxon>50 kb inversion clade</taxon>
        <taxon>NPAAA clade</taxon>
        <taxon>Hologalegina</taxon>
        <taxon>IRL clade</taxon>
        <taxon>Trifolieae</taxon>
        <taxon>Trifolium</taxon>
    </lineage>
</organism>
<name>A0A392RWY3_9FABA</name>
<reference evidence="1 2" key="1">
    <citation type="journal article" date="2018" name="Front. Plant Sci.">
        <title>Red Clover (Trifolium pratense) and Zigzag Clover (T. medium) - A Picture of Genomic Similarities and Differences.</title>
        <authorList>
            <person name="Dluhosova J."/>
            <person name="Istvanek J."/>
            <person name="Nedelnik J."/>
            <person name="Repkova J."/>
        </authorList>
    </citation>
    <scope>NUCLEOTIDE SEQUENCE [LARGE SCALE GENOMIC DNA]</scope>
    <source>
        <strain evidence="2">cv. 10/8</strain>
        <tissue evidence="1">Leaf</tissue>
    </source>
</reference>